<dbReference type="PANTHER" id="PTHR31001:SF74">
    <property type="entry name" value="ZN(II)2CYS6 TRANSCRIPTION FACTOR (EUROFUNG)"/>
    <property type="match status" value="1"/>
</dbReference>
<feature type="region of interest" description="Disordered" evidence="3">
    <location>
        <begin position="1"/>
        <end position="37"/>
    </location>
</feature>
<dbReference type="Proteomes" id="UP001305414">
    <property type="component" value="Unassembled WGS sequence"/>
</dbReference>
<dbReference type="PROSITE" id="PS50048">
    <property type="entry name" value="ZN2_CY6_FUNGAL_2"/>
    <property type="match status" value="1"/>
</dbReference>
<organism evidence="5 6">
    <name type="scientific">Xylaria bambusicola</name>
    <dbReference type="NCBI Taxonomy" id="326684"/>
    <lineage>
        <taxon>Eukaryota</taxon>
        <taxon>Fungi</taxon>
        <taxon>Dikarya</taxon>
        <taxon>Ascomycota</taxon>
        <taxon>Pezizomycotina</taxon>
        <taxon>Sordariomycetes</taxon>
        <taxon>Xylariomycetidae</taxon>
        <taxon>Xylariales</taxon>
        <taxon>Xylariaceae</taxon>
        <taxon>Xylaria</taxon>
    </lineage>
</organism>
<dbReference type="AlphaFoldDB" id="A0AAN7UAI6"/>
<dbReference type="InterPro" id="IPR036864">
    <property type="entry name" value="Zn2-C6_fun-type_DNA-bd_sf"/>
</dbReference>
<gene>
    <name evidence="5" type="ORF">RRF57_000334</name>
</gene>
<dbReference type="Pfam" id="PF00172">
    <property type="entry name" value="Zn_clus"/>
    <property type="match status" value="1"/>
</dbReference>
<evidence type="ECO:0000313" key="6">
    <source>
        <dbReference type="Proteomes" id="UP001305414"/>
    </source>
</evidence>
<dbReference type="GO" id="GO:0000981">
    <property type="term" value="F:DNA-binding transcription factor activity, RNA polymerase II-specific"/>
    <property type="evidence" value="ECO:0007669"/>
    <property type="project" value="InterPro"/>
</dbReference>
<dbReference type="CDD" id="cd12148">
    <property type="entry name" value="fungal_TF_MHR"/>
    <property type="match status" value="1"/>
</dbReference>
<dbReference type="SUPFAM" id="SSF57701">
    <property type="entry name" value="Zn2/Cys6 DNA-binding domain"/>
    <property type="match status" value="1"/>
</dbReference>
<dbReference type="GO" id="GO:0005634">
    <property type="term" value="C:nucleus"/>
    <property type="evidence" value="ECO:0007669"/>
    <property type="project" value="UniProtKB-SubCell"/>
</dbReference>
<dbReference type="InterPro" id="IPR050613">
    <property type="entry name" value="Sec_Metabolite_Reg"/>
</dbReference>
<dbReference type="GO" id="GO:0008270">
    <property type="term" value="F:zinc ion binding"/>
    <property type="evidence" value="ECO:0007669"/>
    <property type="project" value="InterPro"/>
</dbReference>
<keyword evidence="2" id="KW-0539">Nucleus</keyword>
<feature type="region of interest" description="Disordered" evidence="3">
    <location>
        <begin position="102"/>
        <end position="128"/>
    </location>
</feature>
<reference evidence="5 6" key="1">
    <citation type="submission" date="2023-10" db="EMBL/GenBank/DDBJ databases">
        <title>Draft genome sequence of Xylaria bambusicola isolate GMP-LS, the root and basal stem rot pathogen of sugarcane in Indonesia.</title>
        <authorList>
            <person name="Selvaraj P."/>
            <person name="Muralishankar V."/>
            <person name="Muruganantham S."/>
            <person name="Sp S."/>
            <person name="Haryani S."/>
            <person name="Lau K.J.X."/>
            <person name="Naqvi N.I."/>
        </authorList>
    </citation>
    <scope>NUCLEOTIDE SEQUENCE [LARGE SCALE GENOMIC DNA]</scope>
    <source>
        <strain evidence="5">GMP-LS</strain>
    </source>
</reference>
<proteinExistence type="predicted"/>
<evidence type="ECO:0000259" key="4">
    <source>
        <dbReference type="PROSITE" id="PS50048"/>
    </source>
</evidence>
<evidence type="ECO:0000256" key="1">
    <source>
        <dbReference type="ARBA" id="ARBA00004123"/>
    </source>
</evidence>
<feature type="region of interest" description="Disordered" evidence="3">
    <location>
        <begin position="625"/>
        <end position="645"/>
    </location>
</feature>
<dbReference type="PANTHER" id="PTHR31001">
    <property type="entry name" value="UNCHARACTERIZED TRANSCRIPTIONAL REGULATORY PROTEIN"/>
    <property type="match status" value="1"/>
</dbReference>
<dbReference type="EMBL" id="JAWHQM010000001">
    <property type="protein sequence ID" value="KAK5624618.1"/>
    <property type="molecule type" value="Genomic_DNA"/>
</dbReference>
<sequence length="737" mass="82842">MSTPYKEPQPISSFVGISPATQRPRPPPNRRRDKPQLSCNLCRRRKLKCDRNHPCSTCEKRGIGSSCTYVINNIPPTPQAGVQDRLRHLEHLVVSYMNQNEGADPFPMAGPSPSIQEPDNSPAPTDVGSLKTNSVETKYQDQTHWNSILDAITELKEDLGESDDLKPVSLTPDLAPTNSLDSPLLYGCRRCSKDEILAAVPPKDLADCLVSECFELLELSSCAINKREFLKQVLQSSLYASFWERPRDAPVMWLGLLFSILSIAINLREFDSELIRSTSHIDYVSLSTSYREKTVQCLVLGQYTRCGPYVIETLLHHFAAEFMRRRDINNEAWLILSTTVHLASSVRMGYHRDPMHFKSLSPFDIATAGQLGLPRLINDAFVDTAEPRNLIDSDFDVNTTELPPSRPDSDPTPMLMILAKLRMGRMYTAVTEVVTSTHPPTYARILQVDRQLEEMYTKIPEYCRIKVEPESIRDPPQVLLQRVFVQMNHYKAQLILHWRYLALAHKDDRYSYSTKTTISAALKILKLHQSIYEGLKTGGRLYSVRWRVTCFFNHDYLLAMSILCFYLKQNVDKVSGSELSEIQQTLRQSKALLLCPRTPMSAEVERAAAAIESALSGILGPESDESLGGSQVLTPAENAEPNESSNSQGMFFYNLLESELHSIQQSANIIGHLDPFVGSMLPFFDPMFEGAPMLQGALFPSHINDMGAFVNSVLAGSINPWAEVNACRPQERLVRVS</sequence>
<dbReference type="Gene3D" id="4.10.240.10">
    <property type="entry name" value="Zn(2)-C6 fungal-type DNA-binding domain"/>
    <property type="match status" value="1"/>
</dbReference>
<evidence type="ECO:0000256" key="2">
    <source>
        <dbReference type="ARBA" id="ARBA00023242"/>
    </source>
</evidence>
<name>A0AAN7UAI6_9PEZI</name>
<keyword evidence="6" id="KW-1185">Reference proteome</keyword>
<evidence type="ECO:0000313" key="5">
    <source>
        <dbReference type="EMBL" id="KAK5624618.1"/>
    </source>
</evidence>
<feature type="domain" description="Zn(2)-C6 fungal-type" evidence="4">
    <location>
        <begin position="38"/>
        <end position="69"/>
    </location>
</feature>
<evidence type="ECO:0000256" key="3">
    <source>
        <dbReference type="SAM" id="MobiDB-lite"/>
    </source>
</evidence>
<comment type="subcellular location">
    <subcellularLocation>
        <location evidence="1">Nucleus</location>
    </subcellularLocation>
</comment>
<dbReference type="InterPro" id="IPR001138">
    <property type="entry name" value="Zn2Cys6_DnaBD"/>
</dbReference>
<feature type="compositionally biased region" description="Polar residues" evidence="3">
    <location>
        <begin position="113"/>
        <end position="123"/>
    </location>
</feature>
<dbReference type="SMART" id="SM00066">
    <property type="entry name" value="GAL4"/>
    <property type="match status" value="1"/>
</dbReference>
<accession>A0AAN7UAI6</accession>
<dbReference type="CDD" id="cd00067">
    <property type="entry name" value="GAL4"/>
    <property type="match status" value="1"/>
</dbReference>
<dbReference type="PROSITE" id="PS00463">
    <property type="entry name" value="ZN2_CY6_FUNGAL_1"/>
    <property type="match status" value="1"/>
</dbReference>
<protein>
    <recommendedName>
        <fullName evidence="4">Zn(2)-C6 fungal-type domain-containing protein</fullName>
    </recommendedName>
</protein>
<comment type="caution">
    <text evidence="5">The sequence shown here is derived from an EMBL/GenBank/DDBJ whole genome shotgun (WGS) entry which is preliminary data.</text>
</comment>